<dbReference type="STRING" id="349064.SAMN05660429_02147"/>
<name>A0A1I0FHT2_THASX</name>
<dbReference type="InterPro" id="IPR036188">
    <property type="entry name" value="FAD/NAD-bd_sf"/>
</dbReference>
<sequence>MKKKDVVIAGGGIAGLVTALELVKHADNIVIVDRDTPERIGGLARWAFGGMALCETAEQKRAKIADSPKNLLNDIHSFADFNADDHWPKQWANAYAQENKSLVYDWLKGLGMSFLPAVNWVERGLHTPGNSLPRYHVLWGTGWNLVETVWQQLKPYIDNGKVEVLYQHKVIRPLIDDNTVVGVEVENEQSNDTFTIDTSYVVIACGGINGATEQVKKNWYKPWGKPPETMLNGANPISDGKLHEAVEAVGGAVTHQDKMWNYAAGVRHPQAEFDGHGLSLIPCKSALWLNHSGQRIGPDPLVTGFDTNFLCKRVSEQEKPWTWQILNKKIALKEFAVSGSLHNPSIRDKKLFSFLKEILFGNHRLINQMLDECDDFIAADTVEALADKMNGLTDQDYISADKLQHVLDSYDQQFNEGFFEDDDQVRRIRHARQWKADKLRTCKPGAIQDQKSGPFIAIKLQLISRKSLGGIKTDLDSQVLNQQEQKITGLYAVGEAAGFGGGGMNGFRSLEGTFLSACIITAKHCAKAILNAKQ</sequence>
<protein>
    <recommendedName>
        <fullName evidence="4">FAD-dependent oxidoreductase 2 FAD-binding domain-containing protein</fullName>
    </recommendedName>
</protein>
<keyword evidence="2" id="KW-0285">Flavoprotein</keyword>
<evidence type="ECO:0000313" key="5">
    <source>
        <dbReference type="EMBL" id="SET57868.1"/>
    </source>
</evidence>
<accession>A0A1I0FHT2</accession>
<dbReference type="RefSeq" id="WP_093330064.1">
    <property type="nucleotide sequence ID" value="NZ_AP027363.1"/>
</dbReference>
<dbReference type="OrthoDB" id="9813348at2"/>
<organism evidence="5 6">
    <name type="scientific">Thalassotalea agarivorans</name>
    <name type="common">Thalassomonas agarivorans</name>
    <dbReference type="NCBI Taxonomy" id="349064"/>
    <lineage>
        <taxon>Bacteria</taxon>
        <taxon>Pseudomonadati</taxon>
        <taxon>Pseudomonadota</taxon>
        <taxon>Gammaproteobacteria</taxon>
        <taxon>Alteromonadales</taxon>
        <taxon>Colwelliaceae</taxon>
        <taxon>Thalassotalea</taxon>
    </lineage>
</organism>
<dbReference type="NCBIfam" id="NF009472">
    <property type="entry name" value="PRK12834.1"/>
    <property type="match status" value="1"/>
</dbReference>
<keyword evidence="3" id="KW-0560">Oxidoreductase</keyword>
<dbReference type="EMBL" id="FOHK01000009">
    <property type="protein sequence ID" value="SET57868.1"/>
    <property type="molecule type" value="Genomic_DNA"/>
</dbReference>
<dbReference type="SUPFAM" id="SSF51905">
    <property type="entry name" value="FAD/NAD(P)-binding domain"/>
    <property type="match status" value="1"/>
</dbReference>
<dbReference type="Gene3D" id="3.90.700.10">
    <property type="entry name" value="Succinate dehydrogenase/fumarate reductase flavoprotein, catalytic domain"/>
    <property type="match status" value="1"/>
</dbReference>
<evidence type="ECO:0000256" key="3">
    <source>
        <dbReference type="ARBA" id="ARBA00023002"/>
    </source>
</evidence>
<dbReference type="Gene3D" id="3.50.50.60">
    <property type="entry name" value="FAD/NAD(P)-binding domain"/>
    <property type="match status" value="1"/>
</dbReference>
<evidence type="ECO:0000313" key="6">
    <source>
        <dbReference type="Proteomes" id="UP000199308"/>
    </source>
</evidence>
<reference evidence="5 6" key="1">
    <citation type="submission" date="2016-10" db="EMBL/GenBank/DDBJ databases">
        <authorList>
            <person name="de Groot N.N."/>
        </authorList>
    </citation>
    <scope>NUCLEOTIDE SEQUENCE [LARGE SCALE GENOMIC DNA]</scope>
    <source>
        <strain evidence="5 6">DSM 19706</strain>
    </source>
</reference>
<dbReference type="PIRSF" id="PIRSF036654">
    <property type="entry name" value="UCP036654"/>
    <property type="match status" value="1"/>
</dbReference>
<gene>
    <name evidence="5" type="ORF">SAMN05660429_02147</name>
</gene>
<dbReference type="GO" id="GO:0016627">
    <property type="term" value="F:oxidoreductase activity, acting on the CH-CH group of donors"/>
    <property type="evidence" value="ECO:0007669"/>
    <property type="project" value="InterPro"/>
</dbReference>
<dbReference type="InterPro" id="IPR014614">
    <property type="entry name" value="KsdD_DH"/>
</dbReference>
<feature type="domain" description="FAD-dependent oxidoreductase 2 FAD-binding" evidence="4">
    <location>
        <begin position="5"/>
        <end position="515"/>
    </location>
</feature>
<dbReference type="InterPro" id="IPR027477">
    <property type="entry name" value="Succ_DH/fumarate_Rdtase_cat_sf"/>
</dbReference>
<dbReference type="PANTHER" id="PTHR43260:SF1">
    <property type="entry name" value="KSDD-LIKE STEROID DEHYDROGENASE RV0785"/>
    <property type="match status" value="1"/>
</dbReference>
<dbReference type="Pfam" id="PF00890">
    <property type="entry name" value="FAD_binding_2"/>
    <property type="match status" value="1"/>
</dbReference>
<proteinExistence type="predicted"/>
<evidence type="ECO:0000256" key="1">
    <source>
        <dbReference type="ARBA" id="ARBA00001974"/>
    </source>
</evidence>
<evidence type="ECO:0000259" key="4">
    <source>
        <dbReference type="Pfam" id="PF00890"/>
    </source>
</evidence>
<dbReference type="Proteomes" id="UP000199308">
    <property type="component" value="Unassembled WGS sequence"/>
</dbReference>
<dbReference type="PANTHER" id="PTHR43260">
    <property type="entry name" value="3-KETOSTEROID-DELTA-1-DEHYDROGENASE"/>
    <property type="match status" value="1"/>
</dbReference>
<evidence type="ECO:0000256" key="2">
    <source>
        <dbReference type="ARBA" id="ARBA00022630"/>
    </source>
</evidence>
<dbReference type="AlphaFoldDB" id="A0A1I0FHT2"/>
<comment type="cofactor">
    <cofactor evidence="1">
        <name>FAD</name>
        <dbReference type="ChEBI" id="CHEBI:57692"/>
    </cofactor>
</comment>
<keyword evidence="6" id="KW-1185">Reference proteome</keyword>
<dbReference type="InterPro" id="IPR003953">
    <property type="entry name" value="FAD-dep_OxRdtase_2_FAD-bd"/>
</dbReference>